<keyword evidence="1" id="KW-0051">Antiviral defense</keyword>
<proteinExistence type="predicted"/>
<dbReference type="NCBIfam" id="TIGR02593">
    <property type="entry name" value="CRISPR_cas5"/>
    <property type="match status" value="1"/>
</dbReference>
<accession>A0AAC9LHX9</accession>
<dbReference type="AlphaFoldDB" id="A0AAC9LHX9"/>
<dbReference type="GO" id="GO:0003723">
    <property type="term" value="F:RNA binding"/>
    <property type="evidence" value="ECO:0007669"/>
    <property type="project" value="InterPro"/>
</dbReference>
<organism evidence="2 3">
    <name type="scientific">Actinoalloteichus fjordicus</name>
    <dbReference type="NCBI Taxonomy" id="1612552"/>
    <lineage>
        <taxon>Bacteria</taxon>
        <taxon>Bacillati</taxon>
        <taxon>Actinomycetota</taxon>
        <taxon>Actinomycetes</taxon>
        <taxon>Pseudonocardiales</taxon>
        <taxon>Pseudonocardiaceae</taxon>
        <taxon>Actinoalloteichus</taxon>
    </lineage>
</organism>
<dbReference type="CDD" id="cd09645">
    <property type="entry name" value="Cas5_I-E"/>
    <property type="match status" value="1"/>
</dbReference>
<dbReference type="KEGG" id="acad:UA74_23080"/>
<dbReference type="GO" id="GO:0051607">
    <property type="term" value="P:defense response to virus"/>
    <property type="evidence" value="ECO:0007669"/>
    <property type="project" value="UniProtKB-KW"/>
</dbReference>
<gene>
    <name evidence="2" type="ORF">UA74_23080</name>
</gene>
<dbReference type="GO" id="GO:0043571">
    <property type="term" value="P:maintenance of CRISPR repeat elements"/>
    <property type="evidence" value="ECO:0007669"/>
    <property type="project" value="InterPro"/>
</dbReference>
<dbReference type="Gene3D" id="3.30.70.2660">
    <property type="match status" value="1"/>
</dbReference>
<dbReference type="InterPro" id="IPR021124">
    <property type="entry name" value="CRISPR-assoc_prot_Cas5"/>
</dbReference>
<name>A0AAC9LHX9_9PSEU</name>
<sequence>MSLSLALCFDAPMQSWGARSQHIHRDTAREPTKSGVVGVLAAAMGVPREDTEKITALAELSLGVRVDREGLVERDFHTAQNVPNTEGLGHRTVISHRYYLSDAVFLVVLEAEGADQEALLRRAEAGLRAPAWPLYFGRKAFVPARPLLHASEPADRRDHPSGWGLSDLPLRTVLMTHPWLEADDSPHRLDGRPRGEDAPRPLRAVIDCDATDERAEIRSDHPLSFARGDRRFASRSFKTLDIPLTPAMISPGDRSCS</sequence>
<dbReference type="InterPro" id="IPR013422">
    <property type="entry name" value="CRISPR-assoc_prot_Cas5_N"/>
</dbReference>
<dbReference type="Proteomes" id="UP000185511">
    <property type="component" value="Chromosome"/>
</dbReference>
<dbReference type="InterPro" id="IPR010147">
    <property type="entry name" value="CRISPR-assoc_prot_CasD"/>
</dbReference>
<evidence type="ECO:0000313" key="3">
    <source>
        <dbReference type="Proteomes" id="UP000185511"/>
    </source>
</evidence>
<evidence type="ECO:0000256" key="1">
    <source>
        <dbReference type="ARBA" id="ARBA00023118"/>
    </source>
</evidence>
<dbReference type="NCBIfam" id="TIGR01868">
    <property type="entry name" value="casD_Cas5e"/>
    <property type="match status" value="1"/>
</dbReference>
<protein>
    <submittedName>
        <fullName evidence="2">CRISPR-associated protein Cas5</fullName>
    </submittedName>
</protein>
<dbReference type="EMBL" id="CP016076">
    <property type="protein sequence ID" value="APU16634.1"/>
    <property type="molecule type" value="Genomic_DNA"/>
</dbReference>
<dbReference type="Pfam" id="PF09704">
    <property type="entry name" value="Cas_Cas5d"/>
    <property type="match status" value="1"/>
</dbReference>
<dbReference type="RefSeq" id="WP_075742143.1">
    <property type="nucleotide sequence ID" value="NZ_CP016076.1"/>
</dbReference>
<keyword evidence="3" id="KW-1185">Reference proteome</keyword>
<evidence type="ECO:0000313" key="2">
    <source>
        <dbReference type="EMBL" id="APU16634.1"/>
    </source>
</evidence>
<reference evidence="3" key="1">
    <citation type="submission" date="2016-06" db="EMBL/GenBank/DDBJ databases">
        <title>Complete genome sequence of Actinoalloteichus fjordicus DSM 46855 (=ADI127-17), type strain of the new species Actinoalloteichus fjordicus.</title>
        <authorList>
            <person name="Ruckert C."/>
            <person name="Nouioui I."/>
            <person name="Willmese J."/>
            <person name="van Wezel G."/>
            <person name="Klenk H.-P."/>
            <person name="Kalinowski J."/>
            <person name="Zotchev S.B."/>
        </authorList>
    </citation>
    <scope>NUCLEOTIDE SEQUENCE [LARGE SCALE GENOMIC DNA]</scope>
    <source>
        <strain evidence="3">ADI127-7</strain>
    </source>
</reference>